<dbReference type="SUPFAM" id="SSF54001">
    <property type="entry name" value="Cysteine proteinases"/>
    <property type="match status" value="2"/>
</dbReference>
<dbReference type="AlphaFoldDB" id="A0A974DM37"/>
<accession>A0A974DM37</accession>
<feature type="compositionally biased region" description="Basic and acidic residues" evidence="4">
    <location>
        <begin position="156"/>
        <end position="165"/>
    </location>
</feature>
<comment type="similarity">
    <text evidence="1">Belongs to the peptidase C48 family.</text>
</comment>
<evidence type="ECO:0000313" key="7">
    <source>
        <dbReference type="Proteomes" id="UP000694892"/>
    </source>
</evidence>
<dbReference type="Proteomes" id="UP000694892">
    <property type="component" value="Chromosome 2L"/>
</dbReference>
<evidence type="ECO:0000256" key="2">
    <source>
        <dbReference type="ARBA" id="ARBA00022670"/>
    </source>
</evidence>
<dbReference type="InterPro" id="IPR003653">
    <property type="entry name" value="Peptidase_C48_C"/>
</dbReference>
<dbReference type="EMBL" id="CM004468">
    <property type="protein sequence ID" value="OCT94192.1"/>
    <property type="molecule type" value="Genomic_DNA"/>
</dbReference>
<evidence type="ECO:0000256" key="1">
    <source>
        <dbReference type="ARBA" id="ARBA00005234"/>
    </source>
</evidence>
<proteinExistence type="inferred from homology"/>
<evidence type="ECO:0000256" key="3">
    <source>
        <dbReference type="ARBA" id="ARBA00022801"/>
    </source>
</evidence>
<dbReference type="GO" id="GO:0006508">
    <property type="term" value="P:proteolysis"/>
    <property type="evidence" value="ECO:0007669"/>
    <property type="project" value="UniProtKB-KW"/>
</dbReference>
<dbReference type="PANTHER" id="PTHR34718">
    <property type="entry name" value="PHD-TYPE DOMAIN-CONTAINING PROTEIN"/>
    <property type="match status" value="1"/>
</dbReference>
<keyword evidence="2" id="KW-0645">Protease</keyword>
<evidence type="ECO:0000256" key="4">
    <source>
        <dbReference type="SAM" id="MobiDB-lite"/>
    </source>
</evidence>
<dbReference type="GO" id="GO:0008234">
    <property type="term" value="F:cysteine-type peptidase activity"/>
    <property type="evidence" value="ECO:0007669"/>
    <property type="project" value="InterPro"/>
</dbReference>
<sequence length="680" mass="78697">MKSIESLTPSPDKMKHVKNLTPFAQRIKSIESPTPSPEKMKGVENLTPFAQRMKSIESPTPSPDKMKSVENLTPFAQRMKSIESPTPSPEKMKCVKNLTPFAQRMKSVSICAKDKHTAAPDSNVFDKEEQKINPSIIIQKEKTKKRRCKKNKKQTKKMEPEEKSKPCTNEEEGCNASIKCTIEEETHEVSPSFKAEQSIASTTYTKNEQEVKPNSTSCTVENMLNKKERDGISTNSHVVTKIPIQRNINWNHKEEKNWNRNDDWIPELNLKQQHKKVLQGTEWLDDKIIDAAQTLLRKQFNCEGLQSSLLSQMQFYPVYGPSVQIHYDMNHWLTSCLKQHHVEIADSLGRRYLTDTIKKQIRECYGGAVTSDPVQKTIILDVDQQPNSFDCANAFEFLSNRNPSCKYNQTKMRKHLICCFEKGRFTAFPKRIDEKHDNSEIPVLYTMLNKKERGGISTYTYVVTKIPIQFNINWNHKEEKNWNWNDDWIPELNLKQQHKKKLQGTALLDDQIIDAAQNLLQKQFNCEGLQSSLLSQVQFYPVYGPSVQIHYDMNHWLTSCLKQHHVEIADSLGRCYLTDAMKKQIRECYGGAVMSDPVQMTIILDVDRQPNSHDCGVYAIANAYEFLANGNPTCNYNNKEMRKHLSHCFERREITAFPKIDSLPRNISYNKRRENIRNVW</sequence>
<dbReference type="Pfam" id="PF02902">
    <property type="entry name" value="Peptidase_C48"/>
    <property type="match status" value="1"/>
</dbReference>
<feature type="domain" description="Ubiquitin-like protease family profile" evidence="5">
    <location>
        <begin position="549"/>
        <end position="635"/>
    </location>
</feature>
<protein>
    <recommendedName>
        <fullName evidence="5">Ubiquitin-like protease family profile domain-containing protein</fullName>
    </recommendedName>
</protein>
<reference evidence="7" key="1">
    <citation type="journal article" date="2016" name="Nature">
        <title>Genome evolution in the allotetraploid frog Xenopus laevis.</title>
        <authorList>
            <person name="Session A.M."/>
            <person name="Uno Y."/>
            <person name="Kwon T."/>
            <person name="Chapman J.A."/>
            <person name="Toyoda A."/>
            <person name="Takahashi S."/>
            <person name="Fukui A."/>
            <person name="Hikosaka A."/>
            <person name="Suzuki A."/>
            <person name="Kondo M."/>
            <person name="van Heeringen S.J."/>
            <person name="Quigley I."/>
            <person name="Heinz S."/>
            <person name="Ogino H."/>
            <person name="Ochi H."/>
            <person name="Hellsten U."/>
            <person name="Lyons J.B."/>
            <person name="Simakov O."/>
            <person name="Putnam N."/>
            <person name="Stites J."/>
            <person name="Kuroki Y."/>
            <person name="Tanaka T."/>
            <person name="Michiue T."/>
            <person name="Watanabe M."/>
            <person name="Bogdanovic O."/>
            <person name="Lister R."/>
            <person name="Georgiou G."/>
            <person name="Paranjpe S.S."/>
            <person name="van Kruijsbergen I."/>
            <person name="Shu S."/>
            <person name="Carlson J."/>
            <person name="Kinoshita T."/>
            <person name="Ohta Y."/>
            <person name="Mawaribuchi S."/>
            <person name="Jenkins J."/>
            <person name="Grimwood J."/>
            <person name="Schmutz J."/>
            <person name="Mitros T."/>
            <person name="Mozaffari S.V."/>
            <person name="Suzuki Y."/>
            <person name="Haramoto Y."/>
            <person name="Yamamoto T.S."/>
            <person name="Takagi C."/>
            <person name="Heald R."/>
            <person name="Miller K."/>
            <person name="Haudenschild C."/>
            <person name="Kitzman J."/>
            <person name="Nakayama T."/>
            <person name="Izutsu Y."/>
            <person name="Robert J."/>
            <person name="Fortriede J."/>
            <person name="Burns K."/>
            <person name="Lotay V."/>
            <person name="Karimi K."/>
            <person name="Yasuoka Y."/>
            <person name="Dichmann D.S."/>
            <person name="Flajnik M.F."/>
            <person name="Houston D.W."/>
            <person name="Shendure J."/>
            <person name="DuPasquier L."/>
            <person name="Vize P.D."/>
            <person name="Zorn A.M."/>
            <person name="Ito M."/>
            <person name="Marcotte E.M."/>
            <person name="Wallingford J.B."/>
            <person name="Ito Y."/>
            <person name="Asashima M."/>
            <person name="Ueno N."/>
            <person name="Matsuda Y."/>
            <person name="Veenstra G.J."/>
            <person name="Fujiyama A."/>
            <person name="Harland R.M."/>
            <person name="Taira M."/>
            <person name="Rokhsar D.S."/>
        </authorList>
    </citation>
    <scope>NUCLEOTIDE SEQUENCE [LARGE SCALE GENOMIC DNA]</scope>
    <source>
        <strain evidence="7">J</strain>
    </source>
</reference>
<feature type="region of interest" description="Disordered" evidence="4">
    <location>
        <begin position="141"/>
        <end position="171"/>
    </location>
</feature>
<feature type="compositionally biased region" description="Basic residues" evidence="4">
    <location>
        <begin position="142"/>
        <end position="155"/>
    </location>
</feature>
<dbReference type="Gene3D" id="3.40.395.10">
    <property type="entry name" value="Adenoviral Proteinase, Chain A"/>
    <property type="match status" value="2"/>
</dbReference>
<evidence type="ECO:0000259" key="5">
    <source>
        <dbReference type="Pfam" id="PF02902"/>
    </source>
</evidence>
<gene>
    <name evidence="6" type="ORF">XELAEV_18011859mg</name>
</gene>
<evidence type="ECO:0000313" key="6">
    <source>
        <dbReference type="EMBL" id="OCT94192.1"/>
    </source>
</evidence>
<dbReference type="PANTHER" id="PTHR34718:SF2">
    <property type="entry name" value="PHD-TYPE DOMAIN-CONTAINING PROTEIN"/>
    <property type="match status" value="1"/>
</dbReference>
<keyword evidence="3" id="KW-0378">Hydrolase</keyword>
<dbReference type="InterPro" id="IPR038765">
    <property type="entry name" value="Papain-like_cys_pep_sf"/>
</dbReference>
<organism evidence="6 7">
    <name type="scientific">Xenopus laevis</name>
    <name type="common">African clawed frog</name>
    <dbReference type="NCBI Taxonomy" id="8355"/>
    <lineage>
        <taxon>Eukaryota</taxon>
        <taxon>Metazoa</taxon>
        <taxon>Chordata</taxon>
        <taxon>Craniata</taxon>
        <taxon>Vertebrata</taxon>
        <taxon>Euteleostomi</taxon>
        <taxon>Amphibia</taxon>
        <taxon>Batrachia</taxon>
        <taxon>Anura</taxon>
        <taxon>Pipoidea</taxon>
        <taxon>Pipidae</taxon>
        <taxon>Xenopodinae</taxon>
        <taxon>Xenopus</taxon>
        <taxon>Xenopus</taxon>
    </lineage>
</organism>
<name>A0A974DM37_XENLA</name>